<dbReference type="InterPro" id="IPR025505">
    <property type="entry name" value="FHIPEP_CS"/>
</dbReference>
<feature type="transmembrane region" description="Helical" evidence="7">
    <location>
        <begin position="188"/>
        <end position="208"/>
    </location>
</feature>
<name>M1Z5J2_9FIRM</name>
<proteinExistence type="inferred from homology"/>
<dbReference type="PANTHER" id="PTHR30161:SF1">
    <property type="entry name" value="FLAGELLAR BIOSYNTHESIS PROTEIN FLHA-RELATED"/>
    <property type="match status" value="1"/>
</dbReference>
<evidence type="ECO:0000256" key="7">
    <source>
        <dbReference type="RuleBase" id="RU364093"/>
    </source>
</evidence>
<evidence type="ECO:0000256" key="5">
    <source>
        <dbReference type="ARBA" id="ARBA00022989"/>
    </source>
</evidence>
<keyword evidence="9" id="KW-1185">Reference proteome</keyword>
<dbReference type="EMBL" id="LT669839">
    <property type="protein sequence ID" value="SHD77032.1"/>
    <property type="molecule type" value="Genomic_DNA"/>
</dbReference>
<dbReference type="PIRSF" id="PIRSF005419">
    <property type="entry name" value="FlhA"/>
    <property type="match status" value="1"/>
</dbReference>
<keyword evidence="7" id="KW-0813">Transport</keyword>
<dbReference type="Gene3D" id="1.10.8.540">
    <property type="entry name" value="FHIPEP family, domain 3"/>
    <property type="match status" value="1"/>
</dbReference>
<gene>
    <name evidence="7 8" type="primary">flhA</name>
    <name evidence="8" type="ORF">CUESP1_1669</name>
</gene>
<comment type="similarity">
    <text evidence="2 7">Belongs to the FHIPEP (flagella/HR/invasion proteins export pore) family.</text>
</comment>
<dbReference type="Gene3D" id="3.40.30.60">
    <property type="entry name" value="FHIPEP family, domain 1"/>
    <property type="match status" value="1"/>
</dbReference>
<keyword evidence="3 7" id="KW-1003">Cell membrane</keyword>
<dbReference type="RefSeq" id="WP_005582673.1">
    <property type="nucleotide sequence ID" value="NZ_LT669839.1"/>
</dbReference>
<keyword evidence="5 7" id="KW-1133">Transmembrane helix</keyword>
<keyword evidence="7" id="KW-0653">Protein transport</keyword>
<dbReference type="InterPro" id="IPR042196">
    <property type="entry name" value="FHIPEP_4"/>
</dbReference>
<evidence type="ECO:0000256" key="3">
    <source>
        <dbReference type="ARBA" id="ARBA00022475"/>
    </source>
</evidence>
<dbReference type="PROSITE" id="PS00994">
    <property type="entry name" value="FHIPEP"/>
    <property type="match status" value="1"/>
</dbReference>
<keyword evidence="4 7" id="KW-0812">Transmembrane</keyword>
<evidence type="ECO:0000256" key="6">
    <source>
        <dbReference type="ARBA" id="ARBA00023136"/>
    </source>
</evidence>
<feature type="transmembrane region" description="Helical" evidence="7">
    <location>
        <begin position="55"/>
        <end position="72"/>
    </location>
</feature>
<keyword evidence="7" id="KW-1006">Bacterial flagellum protein export</keyword>
<feature type="transmembrane region" description="Helical" evidence="7">
    <location>
        <begin position="6"/>
        <end position="23"/>
    </location>
</feature>
<keyword evidence="8" id="KW-0969">Cilium</keyword>
<dbReference type="Gene3D" id="3.40.50.12790">
    <property type="entry name" value="FHIPEP family, domain 4"/>
    <property type="match status" value="1"/>
</dbReference>
<sequence length="674" mass="74165">MKFGDIIVALGIIGIVLIIIIPIPNGLLSVLLSINIALSLLILLVSMYAKDVLEISIFPSLLLIATLYRLALNISTTRGILTDADAGKVVEAFGKFVIQNNPVVGFIIFLIIIVIQFVVITKGAERVAEVSARFTLDAMPGKQMAIDADLNSGLITEEEARKRRKDIQKYADFYGAMDGATKFVKGDAIAGIIITIINIVAGLIIGVTSGMPLNEAMQTYTLLTVGDGLVSQIPALLISTATGLVVTRAATESNLGQDLIKQLFSNNSKLLYVIGGVVAFLGIFTTLPTLTYLILGFIFVFLGYSMEKGVKEEIEEPIEEMSEAEELRKPENVLGLLKVDDIELEFGYGLIPLADVNQGGDLLDRIVMIRRQIAMELGLIVPIVRLRDNIQLNPNEYIIKIKGVQVSKGEVYFDHYLAMDPGTGEGELEGIETIEPAFGLPAKWIAESEREKAEIFGYTVVDPPSVIATHLTEVIKERAYDLIGRQDVKLLIDNVKEEYPAVVEEVVPKVLSIGEVQKVLSNLLKEQISIRDMVTILETLADYGNVTRDTDLLTEYVRQRLSGYITNKYVENSALNVVTLDSEVEEIIMNSINKTETGSYLSLEPSTAQRILNNTLKTVQKLTSIGEQPIILTAPIVRLYFKRLTEQLTRDLIVLSYNEIEPSVEVQSVGMVNL</sequence>
<feature type="transmembrane region" description="Helical" evidence="7">
    <location>
        <begin position="30"/>
        <end position="49"/>
    </location>
</feature>
<feature type="transmembrane region" description="Helical" evidence="7">
    <location>
        <begin position="270"/>
        <end position="302"/>
    </location>
</feature>
<feature type="transmembrane region" description="Helical" evidence="7">
    <location>
        <begin position="229"/>
        <end position="250"/>
    </location>
</feature>
<dbReference type="InterPro" id="IPR001712">
    <property type="entry name" value="T3SS_FHIPEP"/>
</dbReference>
<dbReference type="AlphaFoldDB" id="M1Z5J2"/>
<dbReference type="GO" id="GO:0005886">
    <property type="term" value="C:plasma membrane"/>
    <property type="evidence" value="ECO:0007669"/>
    <property type="project" value="UniProtKB-SubCell"/>
</dbReference>
<feature type="transmembrane region" description="Helical" evidence="7">
    <location>
        <begin position="103"/>
        <end position="121"/>
    </location>
</feature>
<dbReference type="InterPro" id="IPR006301">
    <property type="entry name" value="FlhA"/>
</dbReference>
<dbReference type="InterPro" id="IPR042194">
    <property type="entry name" value="FHIPEP_1"/>
</dbReference>
<dbReference type="GO" id="GO:0009306">
    <property type="term" value="P:protein secretion"/>
    <property type="evidence" value="ECO:0007669"/>
    <property type="project" value="InterPro"/>
</dbReference>
<protein>
    <recommendedName>
        <fullName evidence="7">Flagellar biosynthesis protein FlhA</fullName>
    </recommendedName>
</protein>
<dbReference type="Proteomes" id="UP000245423">
    <property type="component" value="Chromosome 1"/>
</dbReference>
<dbReference type="GO" id="GO:0044780">
    <property type="term" value="P:bacterial-type flagellum assembly"/>
    <property type="evidence" value="ECO:0007669"/>
    <property type="project" value="InterPro"/>
</dbReference>
<evidence type="ECO:0000313" key="9">
    <source>
        <dbReference type="Proteomes" id="UP000245423"/>
    </source>
</evidence>
<keyword evidence="6 7" id="KW-0472">Membrane</keyword>
<comment type="function">
    <text evidence="7">Required for formation of the rod structure of the flagellar apparatus. Together with FliI and FliH, may constitute the export apparatus of flagellin.</text>
</comment>
<dbReference type="PRINTS" id="PR00949">
    <property type="entry name" value="TYPE3IMAPROT"/>
</dbReference>
<dbReference type="OrthoDB" id="9759185at2"/>
<dbReference type="HOGENOM" id="CLU_015346_3_0_9"/>
<evidence type="ECO:0000256" key="1">
    <source>
        <dbReference type="ARBA" id="ARBA00004651"/>
    </source>
</evidence>
<dbReference type="NCBIfam" id="TIGR01398">
    <property type="entry name" value="FlhA"/>
    <property type="match status" value="1"/>
</dbReference>
<accession>M1Z5J2</accession>
<evidence type="ECO:0000313" key="8">
    <source>
        <dbReference type="EMBL" id="SHD77032.1"/>
    </source>
</evidence>
<dbReference type="Pfam" id="PF00771">
    <property type="entry name" value="FHIPEP"/>
    <property type="match status" value="1"/>
</dbReference>
<keyword evidence="7" id="KW-1005">Bacterial flagellum biogenesis</keyword>
<reference evidence="8 9" key="1">
    <citation type="submission" date="2016-11" db="EMBL/GenBank/DDBJ databases">
        <authorList>
            <person name="Manzoor S."/>
        </authorList>
    </citation>
    <scope>NUCLEOTIDE SEQUENCE [LARGE SCALE GENOMIC DNA]</scope>
    <source>
        <strain evidence="8">Clostridium ultunense strain Esp</strain>
    </source>
</reference>
<keyword evidence="8" id="KW-0282">Flagellum</keyword>
<organism evidence="8 9">
    <name type="scientific">[Clostridium] ultunense Esp</name>
    <dbReference type="NCBI Taxonomy" id="1288971"/>
    <lineage>
        <taxon>Bacteria</taxon>
        <taxon>Bacillati</taxon>
        <taxon>Bacillota</taxon>
        <taxon>Tissierellia</taxon>
        <taxon>Tissierellales</taxon>
        <taxon>Tepidimicrobiaceae</taxon>
        <taxon>Schnuerera</taxon>
    </lineage>
</organism>
<dbReference type="PANTHER" id="PTHR30161">
    <property type="entry name" value="FLAGELLAR EXPORT PROTEIN, MEMBRANE FLHA SUBUNIT-RELATED"/>
    <property type="match status" value="1"/>
</dbReference>
<dbReference type="InterPro" id="IPR042193">
    <property type="entry name" value="FHIPEP_3"/>
</dbReference>
<evidence type="ECO:0000256" key="4">
    <source>
        <dbReference type="ARBA" id="ARBA00022692"/>
    </source>
</evidence>
<keyword evidence="8" id="KW-0966">Cell projection</keyword>
<comment type="subcellular location">
    <subcellularLocation>
        <location evidence="1 7">Cell membrane</location>
        <topology evidence="1 7">Multi-pass membrane protein</topology>
    </subcellularLocation>
</comment>
<evidence type="ECO:0000256" key="2">
    <source>
        <dbReference type="ARBA" id="ARBA00008835"/>
    </source>
</evidence>